<reference evidence="4 5" key="1">
    <citation type="journal article" date="2024" name="Nat. Commun.">
        <title>Phylogenomics reveals the evolutionary origins of lichenization in chlorophyte algae.</title>
        <authorList>
            <person name="Puginier C."/>
            <person name="Libourel C."/>
            <person name="Otte J."/>
            <person name="Skaloud P."/>
            <person name="Haon M."/>
            <person name="Grisel S."/>
            <person name="Petersen M."/>
            <person name="Berrin J.G."/>
            <person name="Delaux P.M."/>
            <person name="Dal Grande F."/>
            <person name="Keller J."/>
        </authorList>
    </citation>
    <scope>NUCLEOTIDE SEQUENCE [LARGE SCALE GENOMIC DNA]</scope>
    <source>
        <strain evidence="4 5">SAG 216-7</strain>
    </source>
</reference>
<dbReference type="InterPro" id="IPR018106">
    <property type="entry name" value="CAP_CS_N"/>
</dbReference>
<evidence type="ECO:0000256" key="1">
    <source>
        <dbReference type="ARBA" id="ARBA00007659"/>
    </source>
</evidence>
<evidence type="ECO:0000313" key="5">
    <source>
        <dbReference type="Proteomes" id="UP001491310"/>
    </source>
</evidence>
<comment type="similarity">
    <text evidence="1">Belongs to the CAP family.</text>
</comment>
<dbReference type="InterPro" id="IPR017901">
    <property type="entry name" value="C-CAP_CF_C-like"/>
</dbReference>
<evidence type="ECO:0000313" key="4">
    <source>
        <dbReference type="EMBL" id="KAK9908893.1"/>
    </source>
</evidence>
<dbReference type="PROSITE" id="PS51329">
    <property type="entry name" value="C_CAP_COFACTOR_C"/>
    <property type="match status" value="1"/>
</dbReference>
<feature type="compositionally biased region" description="Basic and acidic residues" evidence="2">
    <location>
        <begin position="309"/>
        <end position="322"/>
    </location>
</feature>
<feature type="compositionally biased region" description="Pro residues" evidence="2">
    <location>
        <begin position="258"/>
        <end position="271"/>
    </location>
</feature>
<dbReference type="PROSITE" id="PS01088">
    <property type="entry name" value="CAP_1"/>
    <property type="match status" value="1"/>
</dbReference>
<dbReference type="InterPro" id="IPR016098">
    <property type="entry name" value="CAP/MinC_C"/>
</dbReference>
<feature type="compositionally biased region" description="Low complexity" evidence="2">
    <location>
        <begin position="46"/>
        <end position="57"/>
    </location>
</feature>
<accession>A0ABR2YPQ6</accession>
<comment type="caution">
    <text evidence="4">The sequence shown here is derived from an EMBL/GenBank/DDBJ whole genome shotgun (WGS) entry which is preliminary data.</text>
</comment>
<protein>
    <recommendedName>
        <fullName evidence="3">C-CAP/cofactor C-like domain-containing protein</fullName>
    </recommendedName>
</protein>
<evidence type="ECO:0000256" key="2">
    <source>
        <dbReference type="SAM" id="MobiDB-lite"/>
    </source>
</evidence>
<evidence type="ECO:0000259" key="3">
    <source>
        <dbReference type="PROSITE" id="PS51329"/>
    </source>
</evidence>
<proteinExistence type="inferred from homology"/>
<name>A0ABR2YPQ6_9CHLO</name>
<feature type="domain" description="C-CAP/cofactor C-like" evidence="3">
    <location>
        <begin position="350"/>
        <end position="487"/>
    </location>
</feature>
<dbReference type="Pfam" id="PF08603">
    <property type="entry name" value="CAP_C"/>
    <property type="match status" value="1"/>
</dbReference>
<dbReference type="Proteomes" id="UP001491310">
    <property type="component" value="Unassembled WGS sequence"/>
</dbReference>
<organism evidence="4 5">
    <name type="scientific">Coccomyxa subellipsoidea</name>
    <dbReference type="NCBI Taxonomy" id="248742"/>
    <lineage>
        <taxon>Eukaryota</taxon>
        <taxon>Viridiplantae</taxon>
        <taxon>Chlorophyta</taxon>
        <taxon>core chlorophytes</taxon>
        <taxon>Trebouxiophyceae</taxon>
        <taxon>Trebouxiophyceae incertae sedis</taxon>
        <taxon>Coccomyxaceae</taxon>
        <taxon>Coccomyxa</taxon>
    </lineage>
</organism>
<dbReference type="EMBL" id="JALJOT010000007">
    <property type="protein sequence ID" value="KAK9908893.1"/>
    <property type="molecule type" value="Genomic_DNA"/>
</dbReference>
<feature type="region of interest" description="Disordered" evidence="2">
    <location>
        <begin position="238"/>
        <end position="287"/>
    </location>
</feature>
<dbReference type="InterPro" id="IPR053950">
    <property type="entry name" value="CAP_N"/>
</dbReference>
<dbReference type="InterPro" id="IPR013912">
    <property type="entry name" value="Adenylate_cyclase-assoc_CAP_C"/>
</dbReference>
<dbReference type="Gene3D" id="2.160.20.70">
    <property type="match status" value="1"/>
</dbReference>
<dbReference type="InterPro" id="IPR036222">
    <property type="entry name" value="CAP_N_sf"/>
</dbReference>
<dbReference type="PANTHER" id="PTHR10652:SF0">
    <property type="entry name" value="ADENYLYL CYCLASE-ASSOCIATED PROTEIN"/>
    <property type="match status" value="1"/>
</dbReference>
<dbReference type="SMART" id="SM00673">
    <property type="entry name" value="CARP"/>
    <property type="match status" value="2"/>
</dbReference>
<feature type="compositionally biased region" description="Low complexity" evidence="2">
    <location>
        <begin position="238"/>
        <end position="257"/>
    </location>
</feature>
<dbReference type="Gene3D" id="1.25.40.330">
    <property type="entry name" value="Adenylate cyclase-associated CAP, N-terminal domain"/>
    <property type="match status" value="1"/>
</dbReference>
<keyword evidence="5" id="KW-1185">Reference proteome</keyword>
<dbReference type="SUPFAM" id="SSF69340">
    <property type="entry name" value="C-terminal domain of adenylylcyclase associated protein"/>
    <property type="match status" value="1"/>
</dbReference>
<dbReference type="InterPro" id="IPR036223">
    <property type="entry name" value="CAP_C_sf"/>
</dbReference>
<dbReference type="SUPFAM" id="SSF101278">
    <property type="entry name" value="N-terminal domain of adenylylcyclase associated protein, CAP"/>
    <property type="match status" value="1"/>
</dbReference>
<dbReference type="InterPro" id="IPR006599">
    <property type="entry name" value="CARP_motif"/>
</dbReference>
<gene>
    <name evidence="4" type="ORF">WJX75_004273</name>
</gene>
<feature type="region of interest" description="Disordered" evidence="2">
    <location>
        <begin position="305"/>
        <end position="356"/>
    </location>
</feature>
<dbReference type="PANTHER" id="PTHR10652">
    <property type="entry name" value="ADENYLYL CYCLASE-ASSOCIATED PROTEIN"/>
    <property type="match status" value="1"/>
</dbReference>
<feature type="region of interest" description="Disordered" evidence="2">
    <location>
        <begin position="30"/>
        <end position="59"/>
    </location>
</feature>
<sequence length="510" mass="53500">MSGLTALDAVVARLESVAARLEATEIHAAPAKNPRTLPSNASFKDAPASASSSNSGSLEGWETTVLPHVSALLSKSEDLGEEVHKASTILDRAFKAERVVVEAMAQCKQPDMGDLQKLVEPVGMEISAADKLTQGRRSAAFNYCKAVAEALPALSWVVYSGPSCGMDPPPKHVENHLQSAEFWTNKILLENRTAPHAEWVKALKDLLKGLCTYLKTYHFSGPAWNANGIPLSQFKAGSTPAAGTPAAQAVSSSGPAPKKGPPGPPPPPMPAGGPGSLMKDAPKKPAAAGMSALFSELNKGDTVTKGLRKVTDDMKAKNRADRSGVVPPTADVASTSGNKSAPAKPAASKPPRTECEQGRKWVIENHVGNPKIVISDTNPRQAVYIYKCTNSTIQVKGKVNAISVDSCQRVGLLFEDVVAACEMVNSTRIQAQVTGVVPTIAVDKCDGVQLYLSAGSLGVDITTAKSSEVNVMVPGSTPDADLAEHAIPEQYLSQYKSGKFVTAPVSHSAG</sequence>
<feature type="compositionally biased region" description="Low complexity" evidence="2">
    <location>
        <begin position="339"/>
        <end position="350"/>
    </location>
</feature>
<dbReference type="InterPro" id="IPR001837">
    <property type="entry name" value="Adenylate_cyclase-assoc_CAP"/>
</dbReference>
<dbReference type="Pfam" id="PF21938">
    <property type="entry name" value="CAP_N"/>
    <property type="match status" value="1"/>
</dbReference>